<comment type="similarity">
    <text evidence="1">Belongs to the peptidase C48 family.</text>
</comment>
<feature type="compositionally biased region" description="Polar residues" evidence="6">
    <location>
        <begin position="418"/>
        <end position="433"/>
    </location>
</feature>
<organism evidence="8 9">
    <name type="scientific">Fusarium avenaceum</name>
    <dbReference type="NCBI Taxonomy" id="40199"/>
    <lineage>
        <taxon>Eukaryota</taxon>
        <taxon>Fungi</taxon>
        <taxon>Dikarya</taxon>
        <taxon>Ascomycota</taxon>
        <taxon>Pezizomycotina</taxon>
        <taxon>Sordariomycetes</taxon>
        <taxon>Hypocreomycetidae</taxon>
        <taxon>Hypocreales</taxon>
        <taxon>Nectriaceae</taxon>
        <taxon>Fusarium</taxon>
        <taxon>Fusarium tricinctum species complex</taxon>
    </lineage>
</organism>
<dbReference type="GO" id="GO:0005634">
    <property type="term" value="C:nucleus"/>
    <property type="evidence" value="ECO:0007669"/>
    <property type="project" value="TreeGrafter"/>
</dbReference>
<keyword evidence="5" id="KW-0378">Hydrolase</keyword>
<evidence type="ECO:0000313" key="9">
    <source>
        <dbReference type="Proteomes" id="UP000782241"/>
    </source>
</evidence>
<feature type="region of interest" description="Disordered" evidence="6">
    <location>
        <begin position="665"/>
        <end position="690"/>
    </location>
</feature>
<evidence type="ECO:0000256" key="3">
    <source>
        <dbReference type="ARBA" id="ARBA00022670"/>
    </source>
</evidence>
<dbReference type="GO" id="GO:0006508">
    <property type="term" value="P:proteolysis"/>
    <property type="evidence" value="ECO:0007669"/>
    <property type="project" value="UniProtKB-KW"/>
</dbReference>
<keyword evidence="2" id="KW-0597">Phosphoprotein</keyword>
<dbReference type="InterPro" id="IPR003653">
    <property type="entry name" value="Peptidase_C48_C"/>
</dbReference>
<evidence type="ECO:0000256" key="2">
    <source>
        <dbReference type="ARBA" id="ARBA00022553"/>
    </source>
</evidence>
<dbReference type="PANTHER" id="PTHR46896">
    <property type="entry name" value="SENTRIN-SPECIFIC PROTEASE"/>
    <property type="match status" value="1"/>
</dbReference>
<evidence type="ECO:0000313" key="8">
    <source>
        <dbReference type="EMBL" id="KAG5661701.1"/>
    </source>
</evidence>
<dbReference type="InterPro" id="IPR038765">
    <property type="entry name" value="Papain-like_cys_pep_sf"/>
</dbReference>
<feature type="compositionally biased region" description="Polar residues" evidence="6">
    <location>
        <begin position="100"/>
        <end position="122"/>
    </location>
</feature>
<dbReference type="Gene3D" id="3.40.395.10">
    <property type="entry name" value="Adenoviral Proteinase, Chain A"/>
    <property type="match status" value="1"/>
</dbReference>
<protein>
    <recommendedName>
        <fullName evidence="7">Ubiquitin-like protease family profile domain-containing protein</fullName>
    </recommendedName>
</protein>
<accession>A0A9P7H362</accession>
<evidence type="ECO:0000256" key="1">
    <source>
        <dbReference type="ARBA" id="ARBA00005234"/>
    </source>
</evidence>
<feature type="compositionally biased region" description="Low complexity" evidence="6">
    <location>
        <begin position="244"/>
        <end position="259"/>
    </location>
</feature>
<dbReference type="GO" id="GO:0070139">
    <property type="term" value="F:SUMO-specific endopeptidase activity"/>
    <property type="evidence" value="ECO:0007669"/>
    <property type="project" value="TreeGrafter"/>
</dbReference>
<feature type="compositionally biased region" description="Basic and acidic residues" evidence="6">
    <location>
        <begin position="33"/>
        <end position="57"/>
    </location>
</feature>
<dbReference type="InterPro" id="IPR051947">
    <property type="entry name" value="Sentrin-specific_protease"/>
</dbReference>
<comment type="caution">
    <text evidence="8">The sequence shown here is derived from an EMBL/GenBank/DDBJ whole genome shotgun (WGS) entry which is preliminary data.</text>
</comment>
<evidence type="ECO:0000256" key="5">
    <source>
        <dbReference type="ARBA" id="ARBA00022801"/>
    </source>
</evidence>
<feature type="region of interest" description="Disordered" evidence="6">
    <location>
        <begin position="1"/>
        <end position="57"/>
    </location>
</feature>
<feature type="compositionally biased region" description="Low complexity" evidence="6">
    <location>
        <begin position="1011"/>
        <end position="1025"/>
    </location>
</feature>
<keyword evidence="4" id="KW-0833">Ubl conjugation pathway</keyword>
<keyword evidence="3" id="KW-0645">Protease</keyword>
<keyword evidence="9" id="KW-1185">Reference proteome</keyword>
<dbReference type="PROSITE" id="PS50600">
    <property type="entry name" value="ULP_PROTEASE"/>
    <property type="match status" value="1"/>
</dbReference>
<feature type="region of interest" description="Disordered" evidence="6">
    <location>
        <begin position="89"/>
        <end position="281"/>
    </location>
</feature>
<dbReference type="Pfam" id="PF25424">
    <property type="entry name" value="PH_35"/>
    <property type="match status" value="1"/>
</dbReference>
<reference evidence="8" key="1">
    <citation type="submission" date="2021-04" db="EMBL/GenBank/DDBJ databases">
        <title>Draft genome of Fusarium avenaceum strain F156N33, isolated from an atmospheric sample in Virginia.</title>
        <authorList>
            <person name="Yang S."/>
            <person name="Vinatzer B.A."/>
            <person name="Coleman J."/>
        </authorList>
    </citation>
    <scope>NUCLEOTIDE SEQUENCE</scope>
    <source>
        <strain evidence="8">F156N33</strain>
    </source>
</reference>
<feature type="region of interest" description="Disordered" evidence="6">
    <location>
        <begin position="1054"/>
        <end position="1079"/>
    </location>
</feature>
<feature type="compositionally biased region" description="Polar residues" evidence="6">
    <location>
        <begin position="1029"/>
        <end position="1038"/>
    </location>
</feature>
<feature type="compositionally biased region" description="Basic and acidic residues" evidence="6">
    <location>
        <begin position="1070"/>
        <end position="1079"/>
    </location>
</feature>
<feature type="compositionally biased region" description="Low complexity" evidence="6">
    <location>
        <begin position="863"/>
        <end position="877"/>
    </location>
</feature>
<dbReference type="InterPro" id="IPR057501">
    <property type="entry name" value="DeUb_enz_PH"/>
</dbReference>
<dbReference type="AlphaFoldDB" id="A0A9P7H362"/>
<evidence type="ECO:0000256" key="6">
    <source>
        <dbReference type="SAM" id="MobiDB-lite"/>
    </source>
</evidence>
<proteinExistence type="inferred from homology"/>
<name>A0A9P7H362_9HYPO</name>
<feature type="region of interest" description="Disordered" evidence="6">
    <location>
        <begin position="858"/>
        <end position="1040"/>
    </location>
</feature>
<dbReference type="PANTHER" id="PTHR46896:SF3">
    <property type="entry name" value="FI06413P-RELATED"/>
    <property type="match status" value="1"/>
</dbReference>
<dbReference type="GO" id="GO:0016926">
    <property type="term" value="P:protein desumoylation"/>
    <property type="evidence" value="ECO:0007669"/>
    <property type="project" value="TreeGrafter"/>
</dbReference>
<evidence type="ECO:0000256" key="4">
    <source>
        <dbReference type="ARBA" id="ARBA00022786"/>
    </source>
</evidence>
<feature type="region of interest" description="Disordered" evidence="6">
    <location>
        <begin position="408"/>
        <end position="512"/>
    </location>
</feature>
<feature type="compositionally biased region" description="Basic and acidic residues" evidence="6">
    <location>
        <begin position="462"/>
        <end position="472"/>
    </location>
</feature>
<dbReference type="Proteomes" id="UP000782241">
    <property type="component" value="Unassembled WGS sequence"/>
</dbReference>
<dbReference type="EMBL" id="JAGPUO010000007">
    <property type="protein sequence ID" value="KAG5661701.1"/>
    <property type="molecule type" value="Genomic_DNA"/>
</dbReference>
<evidence type="ECO:0000259" key="7">
    <source>
        <dbReference type="PROSITE" id="PS50600"/>
    </source>
</evidence>
<gene>
    <name evidence="8" type="ORF">KAF25_005823</name>
</gene>
<dbReference type="Pfam" id="PF02902">
    <property type="entry name" value="Peptidase_C48"/>
    <property type="match status" value="1"/>
</dbReference>
<feature type="region of interest" description="Disordered" evidence="6">
    <location>
        <begin position="706"/>
        <end position="732"/>
    </location>
</feature>
<dbReference type="GO" id="GO:0005737">
    <property type="term" value="C:cytoplasm"/>
    <property type="evidence" value="ECO:0007669"/>
    <property type="project" value="TreeGrafter"/>
</dbReference>
<feature type="compositionally biased region" description="Polar residues" evidence="6">
    <location>
        <begin position="905"/>
        <end position="914"/>
    </location>
</feature>
<feature type="domain" description="Ubiquitin-like protease family profile" evidence="7">
    <location>
        <begin position="533"/>
        <end position="802"/>
    </location>
</feature>
<dbReference type="SUPFAM" id="SSF54001">
    <property type="entry name" value="Cysteine proteinases"/>
    <property type="match status" value="1"/>
</dbReference>
<sequence length="1079" mass="120094">MAPVDEANMNKLRLRAINDQRPRSSLNSAQFAETKDHQDDSQNDRPNKRIKKADLNRSHSAISTFFAPKSRSKPLEQIEDDGLVGVKHPWSHDLARDGSQAETIEGSSVTSNGKGAAATSSLHEYRSVSSRNNVKPSRRRRRPHESKTSTSPITIVDDDTNAIAHRNLPPPPQHAPNSPDCLVTEPPPANITSDVVQSKRPAAEYTQNAPKRFKPFNESDDELSRPGASSGRDAAKRSTAGKLISRSPQSRSQRSDIQPTAFKSTKPVASHQSFASKGPPQDDLTVDAAVCGQLLFPSKNVLGSVRLHLDADIAYPVHETGLDLTWLDISKKKINHVEQSNSNSPIVAIKRAANGQVNGTLVLKFAHATNATLFINWLVGSSRVIEKSPGYLTKVFDHAMGIAKDYKNHSIEQPGPTTPNNVVKANDLRPQSHSTHRDPFLGSPISPRRVKLKDKMQGLPPPKEKDTQKELVDIGDVYAGLTRSHGPNTRRTRQSTPPTRRERTPDRWTAQNPDWDKDWHRSLVYPPTGKNRATVDKDDIQRLDEGEFLNDNLISFYLRYLQVQLEKERPEILEKVYIFNTFFFEKLRSNRTKINYEGVKAWTARVDLLSYEYIVVPVNENAHWYLAIIYNAPRLLPQEVKEETAMKHEPSNTQEAILVEDNDQVADDSKNPPAGQTPPAADLDVEVSRSTRSRATIDNKVILLNDENVTNPEPAAKSTKRKSTGGNQKFSTDEPRILTLDSLGSPHPPTCRCLRDYLVEEAKHKKGLEIINTPGGMTARGIPQQDNYCDCGVYVLGYMENFLKDPDEAVRRLLHKEDTQWIVKPQEIRANVRNLLFGFQKEQHLRLEKEKELKRLRRATKGPVSSPQVAPSSPQVPLGEPQTPQVKRAQKSPTESGAGRATPGTPRQTATTSAYFAVAPENPIQPQTPKRDEEPSFVQPLRDDSSNESKASSSGDVYHSARSSPAGNVPQVLSELSREVPPYRGERMAIKQPSTPHFVQRLSESPGEVHPTTSSSTVKKISSPPLTLATRQRPSPSIAQGHRDVIDLELHVIESIEDDRPPPKGPQYDGIDRSIDLTS</sequence>